<dbReference type="AlphaFoldDB" id="A0A0K0E4B8"/>
<evidence type="ECO:0000256" key="1">
    <source>
        <dbReference type="SAM" id="Phobius"/>
    </source>
</evidence>
<organism evidence="2">
    <name type="scientific">Strongyloides stercoralis</name>
    <name type="common">Threadworm</name>
    <dbReference type="NCBI Taxonomy" id="6248"/>
    <lineage>
        <taxon>Eukaryota</taxon>
        <taxon>Metazoa</taxon>
        <taxon>Ecdysozoa</taxon>
        <taxon>Nematoda</taxon>
        <taxon>Chromadorea</taxon>
        <taxon>Rhabditida</taxon>
        <taxon>Tylenchina</taxon>
        <taxon>Panagrolaimomorpha</taxon>
        <taxon>Strongyloidoidea</taxon>
        <taxon>Strongyloididae</taxon>
        <taxon>Strongyloides</taxon>
    </lineage>
</organism>
<name>A0A0K0E4B8_STRER</name>
<dbReference type="WBParaSite" id="SSTP_0000433700.1">
    <property type="protein sequence ID" value="SSTP_0000433700.1"/>
    <property type="gene ID" value="SSTP_0000433700"/>
</dbReference>
<feature type="transmembrane region" description="Helical" evidence="1">
    <location>
        <begin position="12"/>
        <end position="38"/>
    </location>
</feature>
<keyword evidence="1" id="KW-0812">Transmembrane</keyword>
<protein>
    <submittedName>
        <fullName evidence="2">Uncharacterized protein</fullName>
    </submittedName>
</protein>
<sequence length="70" mass="7946">MASVENLCFIDYLAPFIIALIFSLLIFIISFTCINFFCIAKDDDLTVFDNIGAKNHLKLGPHSFKTNRKC</sequence>
<reference evidence="2" key="1">
    <citation type="submission" date="2015-08" db="UniProtKB">
        <authorList>
            <consortium name="WormBaseParasite"/>
        </authorList>
    </citation>
    <scope>IDENTIFICATION</scope>
</reference>
<keyword evidence="1" id="KW-1133">Transmembrane helix</keyword>
<dbReference type="Pfam" id="PF21525">
    <property type="entry name" value="Nlp36"/>
    <property type="match status" value="1"/>
</dbReference>
<accession>A0A0K0E4B8</accession>
<proteinExistence type="predicted"/>
<evidence type="ECO:0000313" key="2">
    <source>
        <dbReference type="WBParaSite" id="SSTP_0000433700.1"/>
    </source>
</evidence>
<keyword evidence="1" id="KW-0472">Membrane</keyword>